<dbReference type="GO" id="GO:0003713">
    <property type="term" value="F:transcription coactivator activity"/>
    <property type="evidence" value="ECO:0007669"/>
    <property type="project" value="InterPro"/>
</dbReference>
<sequence length="948" mass="107986">MFLLSSSTSYRSRRSRGFLLLLFLLSDISDHHSCRWLDLMEGYSNWKPNEQGRDSLANNANDWRSTHEFDLRKRVIIAIVEKLKICFPKHSQNDINNTACKFEGKIYGMATDKSDYLRKISEKIMVFDQRFKSVQSGSLVNEPNTTQDPAAQALNQGPSLPTSLSYTQTPTSQQWFPQNNIHQSSGFSNQVPITVSAAQSQNIQMGEGVHSHLLSNSQRQIQGRKQFCTQPQQQLQSCNDMFQSQVNQQLLKENTHHLQPPYMQQHQHQQSLLKQPIHQHLPHHTSLSTIQQSFPQTSVHSSLTSSGQQNSQYLPRHMYVQSQEQKQQEYEQLISQLMNGQDTQQNHLTSQQNNWEQRGAFTVSPSQQNNIVSFQEMGQQSSNPHTMYLQQHLYSHSNNASSSLASQQQTYMPGGQSGNFNVYESSLLGTQGQGLGQSQPMMLQQYQQPQNRILQQHLDDTQRLHEAVSLHQTQNVANQQNQPYQLQRAPTENPYINASGGDWQEETYQKVSALFLNVLTLETMIHSSYETYYYLQIKALKEKYLPVLSTLLQKVSEKLGEVDSLPQQNTQNEPIEKLRVGKSMLELVVMFLNVHRDNISESHRDKFSLYEEQVLRFTKNRQTLTQRPMQHQQSPSGHNQHSNISLPQSCMFHEKQFHHLNQLLHSQQQQQPQTNQQQPQIQNYSSPQFVDHQILSTAFHNTGTSSQSLAPSPNLVDLEKPIYVESLVSHDYQLQTAPQEQPIDRLIEAVHSVTTTPPLDIISQTGSYKRLSSLESEADSTASSGSKAQKIEPACTLLQEIKDINGSLVETVVNICNEEVYPSEVTPGTIVTCSYSPVALSDTFEAHYKSGHISQIQPLRLLVPVNYPSSPILLLEKLSYDSSLHKYDDLSARTRSRFGLSMKEFSEPMSLKEIAQAWDVCARETMAEYAEQHGGCTFSSNYGHWDPV</sequence>
<keyword evidence="2" id="KW-0805">Transcription regulation</keyword>
<dbReference type="EMBL" id="HG994356">
    <property type="protein sequence ID" value="CAF2143941.1"/>
    <property type="molecule type" value="Genomic_DNA"/>
</dbReference>
<evidence type="ECO:0000259" key="8">
    <source>
        <dbReference type="Pfam" id="PF21539"/>
    </source>
</evidence>
<proteinExistence type="predicted"/>
<organism evidence="9">
    <name type="scientific">Brassica napus</name>
    <name type="common">Rape</name>
    <dbReference type="NCBI Taxonomy" id="3708"/>
    <lineage>
        <taxon>Eukaryota</taxon>
        <taxon>Viridiplantae</taxon>
        <taxon>Streptophyta</taxon>
        <taxon>Embryophyta</taxon>
        <taxon>Tracheophyta</taxon>
        <taxon>Spermatophyta</taxon>
        <taxon>Magnoliopsida</taxon>
        <taxon>eudicotyledons</taxon>
        <taxon>Gunneridae</taxon>
        <taxon>Pentapetalae</taxon>
        <taxon>rosids</taxon>
        <taxon>malvids</taxon>
        <taxon>Brassicales</taxon>
        <taxon>Brassicaceae</taxon>
        <taxon>Brassiceae</taxon>
        <taxon>Brassica</taxon>
    </lineage>
</organism>
<keyword evidence="6" id="KW-0732">Signal</keyword>
<dbReference type="Pfam" id="PF21539">
    <property type="entry name" value="Med15_C"/>
    <property type="match status" value="1"/>
</dbReference>
<feature type="domain" description="ARC105/Med15 mediator subunit C-terminal" evidence="8">
    <location>
        <begin position="852"/>
        <end position="923"/>
    </location>
</feature>
<evidence type="ECO:0000256" key="1">
    <source>
        <dbReference type="ARBA" id="ARBA00004123"/>
    </source>
</evidence>
<feature type="domain" description="Mediator complex subunit 15 KIX" evidence="7">
    <location>
        <begin position="61"/>
        <end position="135"/>
    </location>
</feature>
<evidence type="ECO:0000313" key="9">
    <source>
        <dbReference type="EMBL" id="CAF2143941.1"/>
    </source>
</evidence>
<feature type="chain" id="PRO_5032840831" evidence="6">
    <location>
        <begin position="34"/>
        <end position="948"/>
    </location>
</feature>
<dbReference type="InterPro" id="IPR036529">
    <property type="entry name" value="KIX_dom_sf"/>
</dbReference>
<evidence type="ECO:0000256" key="4">
    <source>
        <dbReference type="ARBA" id="ARBA00023242"/>
    </source>
</evidence>
<keyword evidence="3" id="KW-0804">Transcription</keyword>
<evidence type="ECO:0000259" key="7">
    <source>
        <dbReference type="Pfam" id="PF16987"/>
    </source>
</evidence>
<dbReference type="PANTHER" id="PTHR33137:SF46">
    <property type="entry name" value="MEDIATOR COMPLEX SUBUNIT 15 KIX DOMAIN-CONTAINING PROTEIN"/>
    <property type="match status" value="1"/>
</dbReference>
<dbReference type="Proteomes" id="UP001295469">
    <property type="component" value="Chromosome A02"/>
</dbReference>
<dbReference type="Pfam" id="PF16987">
    <property type="entry name" value="KIX_2"/>
    <property type="match status" value="1"/>
</dbReference>
<feature type="region of interest" description="Disordered" evidence="5">
    <location>
        <begin position="139"/>
        <end position="172"/>
    </location>
</feature>
<dbReference type="GO" id="GO:0031490">
    <property type="term" value="F:chromatin DNA binding"/>
    <property type="evidence" value="ECO:0007669"/>
    <property type="project" value="InterPro"/>
</dbReference>
<dbReference type="InterPro" id="IPR044661">
    <property type="entry name" value="MED15a/b/c-like"/>
</dbReference>
<dbReference type="GO" id="GO:0005634">
    <property type="term" value="C:nucleus"/>
    <property type="evidence" value="ECO:0007669"/>
    <property type="project" value="UniProtKB-SubCell"/>
</dbReference>
<feature type="signal peptide" evidence="6">
    <location>
        <begin position="1"/>
        <end position="33"/>
    </location>
</feature>
<evidence type="ECO:0000256" key="5">
    <source>
        <dbReference type="SAM" id="MobiDB-lite"/>
    </source>
</evidence>
<accession>A0A816X8L5</accession>
<name>A0A816X8L5_BRANA</name>
<evidence type="ECO:0000256" key="2">
    <source>
        <dbReference type="ARBA" id="ARBA00023015"/>
    </source>
</evidence>
<gene>
    <name evidence="9" type="ORF">DARMORV10_A02P36890.1</name>
</gene>
<evidence type="ECO:0000256" key="6">
    <source>
        <dbReference type="SAM" id="SignalP"/>
    </source>
</evidence>
<dbReference type="AlphaFoldDB" id="A0A816X8L5"/>
<dbReference type="InterPro" id="IPR048386">
    <property type="entry name" value="Med15_C"/>
</dbReference>
<dbReference type="Gene3D" id="1.10.246.20">
    <property type="entry name" value="Coactivator CBP, KIX domain"/>
    <property type="match status" value="1"/>
</dbReference>
<keyword evidence="4" id="KW-0539">Nucleus</keyword>
<dbReference type="InterPro" id="IPR036546">
    <property type="entry name" value="MED15_KIX"/>
</dbReference>
<feature type="region of interest" description="Disordered" evidence="5">
    <location>
        <begin position="624"/>
        <end position="645"/>
    </location>
</feature>
<comment type="subcellular location">
    <subcellularLocation>
        <location evidence="1">Nucleus</location>
    </subcellularLocation>
</comment>
<dbReference type="PANTHER" id="PTHR33137">
    <property type="entry name" value="MEDIATOR OF RNA POLYMERASE II TRANSCRIPTION SUBUNIT 15A-RELATED"/>
    <property type="match status" value="1"/>
</dbReference>
<protein>
    <submittedName>
        <fullName evidence="9">(rape) hypothetical protein</fullName>
    </submittedName>
</protein>
<reference evidence="9" key="1">
    <citation type="submission" date="2021-01" db="EMBL/GenBank/DDBJ databases">
        <authorList>
            <consortium name="Genoscope - CEA"/>
            <person name="William W."/>
        </authorList>
    </citation>
    <scope>NUCLEOTIDE SEQUENCE</scope>
</reference>
<evidence type="ECO:0000256" key="3">
    <source>
        <dbReference type="ARBA" id="ARBA00023163"/>
    </source>
</evidence>